<proteinExistence type="predicted"/>
<feature type="non-terminal residue" evidence="1">
    <location>
        <position position="117"/>
    </location>
</feature>
<organism evidence="1 2">
    <name type="scientific">Pristionchus entomophagus</name>
    <dbReference type="NCBI Taxonomy" id="358040"/>
    <lineage>
        <taxon>Eukaryota</taxon>
        <taxon>Metazoa</taxon>
        <taxon>Ecdysozoa</taxon>
        <taxon>Nematoda</taxon>
        <taxon>Chromadorea</taxon>
        <taxon>Rhabditida</taxon>
        <taxon>Rhabditina</taxon>
        <taxon>Diplogasteromorpha</taxon>
        <taxon>Diplogasteroidea</taxon>
        <taxon>Neodiplogasteridae</taxon>
        <taxon>Pristionchus</taxon>
    </lineage>
</organism>
<dbReference type="Proteomes" id="UP001432027">
    <property type="component" value="Unassembled WGS sequence"/>
</dbReference>
<evidence type="ECO:0000313" key="2">
    <source>
        <dbReference type="Proteomes" id="UP001432027"/>
    </source>
</evidence>
<accession>A0AAV5TQR0</accession>
<evidence type="ECO:0008006" key="3">
    <source>
        <dbReference type="Google" id="ProtNLM"/>
    </source>
</evidence>
<keyword evidence="2" id="KW-1185">Reference proteome</keyword>
<evidence type="ECO:0000313" key="1">
    <source>
        <dbReference type="EMBL" id="GMS96747.1"/>
    </source>
</evidence>
<name>A0AAV5TQR0_9BILA</name>
<protein>
    <recommendedName>
        <fullName evidence="3">Ribosomal protein</fullName>
    </recommendedName>
</protein>
<gene>
    <name evidence="1" type="ORF">PENTCL1PPCAC_18922</name>
</gene>
<dbReference type="AlphaFoldDB" id="A0AAV5TQR0"/>
<comment type="caution">
    <text evidence="1">The sequence shown here is derived from an EMBL/GenBank/DDBJ whole genome shotgun (WGS) entry which is preliminary data.</text>
</comment>
<dbReference type="EMBL" id="BTSX01000004">
    <property type="protein sequence ID" value="GMS96747.1"/>
    <property type="molecule type" value="Genomic_DNA"/>
</dbReference>
<sequence length="117" mass="12776">MGISILPLGVPLAPDDVTSKVEGSERVWGIERARRGGRGGTGNHFVIELLEKRVRGVVSNYRDAVLKCDFDVTSSGANGTPRGKMDMPIVFSTLDNPKPHSFRESTFLSCARPSWIC</sequence>
<reference evidence="1" key="1">
    <citation type="submission" date="2023-10" db="EMBL/GenBank/DDBJ databases">
        <title>Genome assembly of Pristionchus species.</title>
        <authorList>
            <person name="Yoshida K."/>
            <person name="Sommer R.J."/>
        </authorList>
    </citation>
    <scope>NUCLEOTIDE SEQUENCE</scope>
    <source>
        <strain evidence="1">RS0144</strain>
    </source>
</reference>